<reference evidence="1 3" key="1">
    <citation type="submission" date="2016-11" db="EMBL/GenBank/DDBJ databases">
        <authorList>
            <person name="Jaros S."/>
            <person name="Januszkiewicz K."/>
            <person name="Wedrychowicz H."/>
        </authorList>
    </citation>
    <scope>NUCLEOTIDE SEQUENCE [LARGE SCALE GENOMIC DNA]</scope>
    <source>
        <strain evidence="1 3">DSM 784</strain>
    </source>
</reference>
<dbReference type="PANTHER" id="PTHR10000:SF25">
    <property type="entry name" value="PHOSPHATASE YKRA-RELATED"/>
    <property type="match status" value="1"/>
</dbReference>
<sequence>MDKATTVKAVFFDIDGTLFSAKTKSIPASTIRALEYLRERGIRVFIATGRSINAISHVQHLNFDGYITFNGGCCVAKDNSVLFKQALDPQDIQQLLHYTSHQPLNFSLMYEDCHFVNQATPEIIAMYAYLNLPVPPLVDRTNPDVCNILQANILLKQEDELEFMHNIMPNSIATRWAPHSADINPKGISKKVGVEVFCEHFGFHISETMSFGDGGNDIEMLRHTAIGVAMGNATADVKAVADYVTDDIDNDGIWKALLYFKI</sequence>
<dbReference type="PANTHER" id="PTHR10000">
    <property type="entry name" value="PHOSPHOSERINE PHOSPHATASE"/>
    <property type="match status" value="1"/>
</dbReference>
<dbReference type="Gene3D" id="3.40.50.1000">
    <property type="entry name" value="HAD superfamily/HAD-like"/>
    <property type="match status" value="1"/>
</dbReference>
<dbReference type="InterPro" id="IPR036412">
    <property type="entry name" value="HAD-like_sf"/>
</dbReference>
<dbReference type="InterPro" id="IPR000150">
    <property type="entry name" value="Cof"/>
</dbReference>
<keyword evidence="2" id="KW-0378">Hydrolase</keyword>
<evidence type="ECO:0000313" key="1">
    <source>
        <dbReference type="EMBL" id="SFW17154.1"/>
    </source>
</evidence>
<dbReference type="GO" id="GO:0005829">
    <property type="term" value="C:cytosol"/>
    <property type="evidence" value="ECO:0007669"/>
    <property type="project" value="TreeGrafter"/>
</dbReference>
<dbReference type="STRING" id="1004.SAMN05661012_00382"/>
<evidence type="ECO:0000313" key="3">
    <source>
        <dbReference type="Proteomes" id="UP000183788"/>
    </source>
</evidence>
<keyword evidence="4" id="KW-1185">Reference proteome</keyword>
<protein>
    <submittedName>
        <fullName evidence="2">Cof-type HAD-IIB family hydrolase</fullName>
    </submittedName>
</protein>
<dbReference type="EMBL" id="FPIZ01000001">
    <property type="protein sequence ID" value="SFW17154.1"/>
    <property type="molecule type" value="Genomic_DNA"/>
</dbReference>
<dbReference type="NCBIfam" id="TIGR01484">
    <property type="entry name" value="HAD-SF-IIB"/>
    <property type="match status" value="1"/>
</dbReference>
<name>A0A1K1M1Y0_9BACT</name>
<dbReference type="SFLD" id="SFLDG01140">
    <property type="entry name" value="C2.B:_Phosphomannomutase_and_P"/>
    <property type="match status" value="1"/>
</dbReference>
<reference evidence="2 4" key="2">
    <citation type="submission" date="2023-11" db="EMBL/GenBank/DDBJ databases">
        <title>MicrobeMod: A computational toolkit for identifying prokaryotic methylation and restriction-modification with nanopore sequencing.</title>
        <authorList>
            <person name="Crits-Christoph A."/>
            <person name="Kang S.C."/>
            <person name="Lee H."/>
            <person name="Ostrov N."/>
        </authorList>
    </citation>
    <scope>NUCLEOTIDE SEQUENCE [LARGE SCALE GENOMIC DNA]</scope>
    <source>
        <strain evidence="2 4">ATCC 23090</strain>
    </source>
</reference>
<dbReference type="SFLD" id="SFLDG01144">
    <property type="entry name" value="C2.B.4:_PGP_Like"/>
    <property type="match status" value="1"/>
</dbReference>
<evidence type="ECO:0000313" key="2">
    <source>
        <dbReference type="EMBL" id="WQG89685.1"/>
    </source>
</evidence>
<dbReference type="SFLD" id="SFLDS00003">
    <property type="entry name" value="Haloacid_Dehalogenase"/>
    <property type="match status" value="1"/>
</dbReference>
<dbReference type="Pfam" id="PF08282">
    <property type="entry name" value="Hydrolase_3"/>
    <property type="match status" value="1"/>
</dbReference>
<dbReference type="OrthoDB" id="9814970at2"/>
<dbReference type="SUPFAM" id="SSF56784">
    <property type="entry name" value="HAD-like"/>
    <property type="match status" value="1"/>
</dbReference>
<proteinExistence type="predicted"/>
<dbReference type="RefSeq" id="WP_072356909.1">
    <property type="nucleotide sequence ID" value="NZ_CP139972.1"/>
</dbReference>
<accession>A0A1K1M1Y0</accession>
<dbReference type="GO" id="GO:0000287">
    <property type="term" value="F:magnesium ion binding"/>
    <property type="evidence" value="ECO:0007669"/>
    <property type="project" value="TreeGrafter"/>
</dbReference>
<dbReference type="Gene3D" id="3.30.1240.10">
    <property type="match status" value="1"/>
</dbReference>
<dbReference type="EMBL" id="CP140154">
    <property type="protein sequence ID" value="WQG89685.1"/>
    <property type="molecule type" value="Genomic_DNA"/>
</dbReference>
<dbReference type="Proteomes" id="UP000183788">
    <property type="component" value="Unassembled WGS sequence"/>
</dbReference>
<dbReference type="Proteomes" id="UP001326715">
    <property type="component" value="Chromosome"/>
</dbReference>
<evidence type="ECO:0000313" key="4">
    <source>
        <dbReference type="Proteomes" id="UP001326715"/>
    </source>
</evidence>
<gene>
    <name evidence="1" type="ORF">SAMN05661012_00382</name>
    <name evidence="2" type="ORF">SR876_32650</name>
</gene>
<dbReference type="GO" id="GO:0016791">
    <property type="term" value="F:phosphatase activity"/>
    <property type="evidence" value="ECO:0007669"/>
    <property type="project" value="UniProtKB-ARBA"/>
</dbReference>
<dbReference type="InterPro" id="IPR006379">
    <property type="entry name" value="HAD-SF_hydro_IIB"/>
</dbReference>
<organism evidence="1 3">
    <name type="scientific">Chitinophaga sancti</name>
    <dbReference type="NCBI Taxonomy" id="1004"/>
    <lineage>
        <taxon>Bacteria</taxon>
        <taxon>Pseudomonadati</taxon>
        <taxon>Bacteroidota</taxon>
        <taxon>Chitinophagia</taxon>
        <taxon>Chitinophagales</taxon>
        <taxon>Chitinophagaceae</taxon>
        <taxon>Chitinophaga</taxon>
    </lineage>
</organism>
<dbReference type="InterPro" id="IPR023214">
    <property type="entry name" value="HAD_sf"/>
</dbReference>
<dbReference type="AlphaFoldDB" id="A0A1K1M1Y0"/>
<dbReference type="NCBIfam" id="TIGR00099">
    <property type="entry name" value="Cof-subfamily"/>
    <property type="match status" value="1"/>
</dbReference>